<evidence type="ECO:0000313" key="8">
    <source>
        <dbReference type="Proteomes" id="UP000053766"/>
    </source>
</evidence>
<evidence type="ECO:0000256" key="6">
    <source>
        <dbReference type="RuleBase" id="RU363126"/>
    </source>
</evidence>
<keyword evidence="2" id="KW-0812">Transmembrane</keyword>
<dbReference type="OrthoDB" id="201595at2759"/>
<evidence type="ECO:0000256" key="5">
    <source>
        <dbReference type="ARBA" id="ARBA00034769"/>
    </source>
</evidence>
<keyword evidence="6" id="KW-0406">Ion transport</keyword>
<evidence type="ECO:0000256" key="1">
    <source>
        <dbReference type="ARBA" id="ARBA00004370"/>
    </source>
</evidence>
<dbReference type="AlphaFoldDB" id="A0A0D8XJG0"/>
<keyword evidence="6" id="KW-0869">Chloride channel</keyword>
<dbReference type="GO" id="GO:0005254">
    <property type="term" value="F:chloride channel activity"/>
    <property type="evidence" value="ECO:0007669"/>
    <property type="project" value="UniProtKB-KW"/>
</dbReference>
<proteinExistence type="inferred from homology"/>
<dbReference type="STRING" id="29172.A0A0D8XJG0"/>
<dbReference type="GO" id="GO:0005886">
    <property type="term" value="C:plasma membrane"/>
    <property type="evidence" value="ECO:0007669"/>
    <property type="project" value="UniProtKB-SubCell"/>
</dbReference>
<dbReference type="Pfam" id="PF01062">
    <property type="entry name" value="Bestrophin"/>
    <property type="match status" value="1"/>
</dbReference>
<dbReference type="Proteomes" id="UP000053766">
    <property type="component" value="Unassembled WGS sequence"/>
</dbReference>
<accession>A0A0D8XJG0</accession>
<keyword evidence="3" id="KW-1133">Transmembrane helix</keyword>
<dbReference type="PANTHER" id="PTHR10736">
    <property type="entry name" value="BESTROPHIN"/>
    <property type="match status" value="1"/>
</dbReference>
<dbReference type="PANTHER" id="PTHR10736:SF0">
    <property type="entry name" value="BESTROPHIN HOMOLOG"/>
    <property type="match status" value="1"/>
</dbReference>
<comment type="similarity">
    <text evidence="5 6">Belongs to the anion channel-forming bestrophin (TC 1.A.46) family. Calcium-sensitive chloride channel subfamily.</text>
</comment>
<keyword evidence="6" id="KW-0868">Chloride</keyword>
<evidence type="ECO:0000256" key="2">
    <source>
        <dbReference type="ARBA" id="ARBA00022692"/>
    </source>
</evidence>
<dbReference type="InterPro" id="IPR021134">
    <property type="entry name" value="Bestrophin-like"/>
</dbReference>
<keyword evidence="6" id="KW-0407">Ion channel</keyword>
<protein>
    <recommendedName>
        <fullName evidence="6">Bestrophin homolog</fullName>
    </recommendedName>
</protein>
<keyword evidence="6" id="KW-0813">Transport</keyword>
<gene>
    <name evidence="7" type="ORF">DICVIV_10020</name>
</gene>
<evidence type="ECO:0000313" key="7">
    <source>
        <dbReference type="EMBL" id="KJH43974.1"/>
    </source>
</evidence>
<name>A0A0D8XJG0_DICVI</name>
<dbReference type="EMBL" id="KN716511">
    <property type="protein sequence ID" value="KJH43974.1"/>
    <property type="molecule type" value="Genomic_DNA"/>
</dbReference>
<organism evidence="7 8">
    <name type="scientific">Dictyocaulus viviparus</name>
    <name type="common">Bovine lungworm</name>
    <dbReference type="NCBI Taxonomy" id="29172"/>
    <lineage>
        <taxon>Eukaryota</taxon>
        <taxon>Metazoa</taxon>
        <taxon>Ecdysozoa</taxon>
        <taxon>Nematoda</taxon>
        <taxon>Chromadorea</taxon>
        <taxon>Rhabditida</taxon>
        <taxon>Rhabditina</taxon>
        <taxon>Rhabditomorpha</taxon>
        <taxon>Strongyloidea</taxon>
        <taxon>Metastrongylidae</taxon>
        <taxon>Dictyocaulus</taxon>
    </lineage>
</organism>
<comment type="function">
    <text evidence="6">Forms chloride channels.</text>
</comment>
<keyword evidence="8" id="KW-1185">Reference proteome</keyword>
<dbReference type="InterPro" id="IPR000615">
    <property type="entry name" value="Bestrophin"/>
</dbReference>
<reference evidence="8" key="2">
    <citation type="journal article" date="2016" name="Sci. Rep.">
        <title>Dictyocaulus viviparus genome, variome and transcriptome elucidate lungworm biology and support future intervention.</title>
        <authorList>
            <person name="McNulty S.N."/>
            <person name="Strube C."/>
            <person name="Rosa B.A."/>
            <person name="Martin J.C."/>
            <person name="Tyagi R."/>
            <person name="Choi Y.J."/>
            <person name="Wang Q."/>
            <person name="Hallsworth Pepin K."/>
            <person name="Zhang X."/>
            <person name="Ozersky P."/>
            <person name="Wilson R.K."/>
            <person name="Sternberg P.W."/>
            <person name="Gasser R.B."/>
            <person name="Mitreva M."/>
        </authorList>
    </citation>
    <scope>NUCLEOTIDE SEQUENCE [LARGE SCALE GENOMIC DNA]</scope>
    <source>
        <strain evidence="8">HannoverDv2000</strain>
    </source>
</reference>
<evidence type="ECO:0000256" key="4">
    <source>
        <dbReference type="ARBA" id="ARBA00023136"/>
    </source>
</evidence>
<dbReference type="GO" id="GO:0034707">
    <property type="term" value="C:chloride channel complex"/>
    <property type="evidence" value="ECO:0007669"/>
    <property type="project" value="UniProtKB-KW"/>
</dbReference>
<keyword evidence="4" id="KW-0472">Membrane</keyword>
<keyword evidence="6" id="KW-1003">Cell membrane</keyword>
<evidence type="ECO:0000256" key="3">
    <source>
        <dbReference type="ARBA" id="ARBA00022989"/>
    </source>
</evidence>
<reference evidence="7 8" key="1">
    <citation type="submission" date="2013-11" db="EMBL/GenBank/DDBJ databases">
        <title>Draft genome of the bovine lungworm Dictyocaulus viviparus.</title>
        <authorList>
            <person name="Mitreva M."/>
        </authorList>
    </citation>
    <scope>NUCLEOTIDE SEQUENCE [LARGE SCALE GENOMIC DNA]</scope>
    <source>
        <strain evidence="7 8">HannoverDv2000</strain>
    </source>
</reference>
<comment type="subcellular location">
    <subcellularLocation>
        <location evidence="6">Cell membrane</location>
        <topology evidence="6">Multi-pass membrane protein</topology>
    </subcellularLocation>
    <subcellularLocation>
        <location evidence="1">Membrane</location>
    </subcellularLocation>
</comment>
<sequence length="85" mass="10212">MTVDICVPFMTMLQFFFFVAWMKVAEALLNPFGEDDDDFECNFLIDRNTGVGRTLRQKYFLYSLKFMYILRRIRKSETNRNQCNS</sequence>